<dbReference type="InterPro" id="IPR000847">
    <property type="entry name" value="LysR_HTH_N"/>
</dbReference>
<accession>A0A1H4DZA2</accession>
<sequence>MSFRRLLPSLGQLATFEAAARLGGFTLAARELGVTQAAVSRQIRLLEEELRVELFVRGHRRVDLTPSGAVLAAAVAHGFERIADAIEVIRRPELTEALTVAATVAFSHFWLLPRLSTFRAEHPGVKIRVLSQDAKMDLRAGGVDVLIRYSEPPFPDGEVQAMRADAVFPVCSPGFAAQIAGARLGDLPLIGAEGPDASWLSWRRWSALAGVGRLSEDGALRFSTYTDAVYAAVDGQGVALGWGMLLGQLLEDGRLVRLGAAEAAPPEAFCAVTPLVRARKPAALAFTDWLASRFSEEG</sequence>
<dbReference type="AlphaFoldDB" id="A0A1H4DZA2"/>
<feature type="domain" description="HTH lysR-type" evidence="5">
    <location>
        <begin position="8"/>
        <end position="65"/>
    </location>
</feature>
<keyword evidence="2" id="KW-0805">Transcription regulation</keyword>
<dbReference type="PROSITE" id="PS50931">
    <property type="entry name" value="HTH_LYSR"/>
    <property type="match status" value="1"/>
</dbReference>
<dbReference type="Pfam" id="PF03466">
    <property type="entry name" value="LysR_substrate"/>
    <property type="match status" value="1"/>
</dbReference>
<dbReference type="PANTHER" id="PTHR30537:SF5">
    <property type="entry name" value="HTH-TYPE TRANSCRIPTIONAL ACTIVATOR TTDR-RELATED"/>
    <property type="match status" value="1"/>
</dbReference>
<dbReference type="EMBL" id="FNQM01000011">
    <property type="protein sequence ID" value="SEA78091.1"/>
    <property type="molecule type" value="Genomic_DNA"/>
</dbReference>
<dbReference type="GO" id="GO:0003677">
    <property type="term" value="F:DNA binding"/>
    <property type="evidence" value="ECO:0007669"/>
    <property type="project" value="UniProtKB-KW"/>
</dbReference>
<dbReference type="Pfam" id="PF00126">
    <property type="entry name" value="HTH_1"/>
    <property type="match status" value="1"/>
</dbReference>
<dbReference type="Gene3D" id="3.40.190.10">
    <property type="entry name" value="Periplasmic binding protein-like II"/>
    <property type="match status" value="2"/>
</dbReference>
<organism evidence="6 7">
    <name type="scientific">Rubrimonas cliftonensis</name>
    <dbReference type="NCBI Taxonomy" id="89524"/>
    <lineage>
        <taxon>Bacteria</taxon>
        <taxon>Pseudomonadati</taxon>
        <taxon>Pseudomonadota</taxon>
        <taxon>Alphaproteobacteria</taxon>
        <taxon>Rhodobacterales</taxon>
        <taxon>Paracoccaceae</taxon>
        <taxon>Rubrimonas</taxon>
    </lineage>
</organism>
<proteinExistence type="inferred from homology"/>
<dbReference type="SUPFAM" id="SSF46785">
    <property type="entry name" value="Winged helix' DNA-binding domain"/>
    <property type="match status" value="1"/>
</dbReference>
<dbReference type="GO" id="GO:0003700">
    <property type="term" value="F:DNA-binding transcription factor activity"/>
    <property type="evidence" value="ECO:0007669"/>
    <property type="project" value="InterPro"/>
</dbReference>
<dbReference type="SUPFAM" id="SSF53850">
    <property type="entry name" value="Periplasmic binding protein-like II"/>
    <property type="match status" value="1"/>
</dbReference>
<evidence type="ECO:0000256" key="2">
    <source>
        <dbReference type="ARBA" id="ARBA00023015"/>
    </source>
</evidence>
<protein>
    <submittedName>
        <fullName evidence="6">Transcriptional regulator, LysR family</fullName>
    </submittedName>
</protein>
<dbReference type="PANTHER" id="PTHR30537">
    <property type="entry name" value="HTH-TYPE TRANSCRIPTIONAL REGULATOR"/>
    <property type="match status" value="1"/>
</dbReference>
<reference evidence="6 7" key="1">
    <citation type="submission" date="2016-10" db="EMBL/GenBank/DDBJ databases">
        <authorList>
            <person name="de Groot N.N."/>
        </authorList>
    </citation>
    <scope>NUCLEOTIDE SEQUENCE [LARGE SCALE GENOMIC DNA]</scope>
    <source>
        <strain evidence="6 7">DSM 15345</strain>
    </source>
</reference>
<evidence type="ECO:0000313" key="7">
    <source>
        <dbReference type="Proteomes" id="UP000198703"/>
    </source>
</evidence>
<dbReference type="InterPro" id="IPR058163">
    <property type="entry name" value="LysR-type_TF_proteobact-type"/>
</dbReference>
<comment type="similarity">
    <text evidence="1">Belongs to the LysR transcriptional regulatory family.</text>
</comment>
<dbReference type="PRINTS" id="PR00039">
    <property type="entry name" value="HTHLYSR"/>
</dbReference>
<dbReference type="STRING" id="89524.SAMN05444370_111130"/>
<evidence type="ECO:0000256" key="4">
    <source>
        <dbReference type="ARBA" id="ARBA00023163"/>
    </source>
</evidence>
<dbReference type="Gene3D" id="1.10.10.10">
    <property type="entry name" value="Winged helix-like DNA-binding domain superfamily/Winged helix DNA-binding domain"/>
    <property type="match status" value="1"/>
</dbReference>
<evidence type="ECO:0000256" key="1">
    <source>
        <dbReference type="ARBA" id="ARBA00009437"/>
    </source>
</evidence>
<evidence type="ECO:0000256" key="3">
    <source>
        <dbReference type="ARBA" id="ARBA00023125"/>
    </source>
</evidence>
<dbReference type="RefSeq" id="WP_175478946.1">
    <property type="nucleotide sequence ID" value="NZ_FNQM01000011.1"/>
</dbReference>
<evidence type="ECO:0000313" key="6">
    <source>
        <dbReference type="EMBL" id="SEA78091.1"/>
    </source>
</evidence>
<keyword evidence="3" id="KW-0238">DNA-binding</keyword>
<dbReference type="InterPro" id="IPR005119">
    <property type="entry name" value="LysR_subst-bd"/>
</dbReference>
<dbReference type="InterPro" id="IPR036388">
    <property type="entry name" value="WH-like_DNA-bd_sf"/>
</dbReference>
<dbReference type="FunFam" id="1.10.10.10:FF:000001">
    <property type="entry name" value="LysR family transcriptional regulator"/>
    <property type="match status" value="1"/>
</dbReference>
<gene>
    <name evidence="6" type="ORF">SAMN05444370_111130</name>
</gene>
<evidence type="ECO:0000259" key="5">
    <source>
        <dbReference type="PROSITE" id="PS50931"/>
    </source>
</evidence>
<dbReference type="Proteomes" id="UP000198703">
    <property type="component" value="Unassembled WGS sequence"/>
</dbReference>
<keyword evidence="4" id="KW-0804">Transcription</keyword>
<name>A0A1H4DZA2_9RHOB</name>
<dbReference type="InterPro" id="IPR036390">
    <property type="entry name" value="WH_DNA-bd_sf"/>
</dbReference>
<keyword evidence="7" id="KW-1185">Reference proteome</keyword>